<proteinExistence type="predicted"/>
<evidence type="ECO:0000313" key="3">
    <source>
        <dbReference type="Proteomes" id="UP000053593"/>
    </source>
</evidence>
<evidence type="ECO:0000256" key="1">
    <source>
        <dbReference type="SAM" id="MobiDB-lite"/>
    </source>
</evidence>
<feature type="compositionally biased region" description="Basic residues" evidence="1">
    <location>
        <begin position="82"/>
        <end position="94"/>
    </location>
</feature>
<reference evidence="2 3" key="1">
    <citation type="submission" date="2014-04" db="EMBL/GenBank/DDBJ databases">
        <title>Evolutionary Origins and Diversification of the Mycorrhizal Mutualists.</title>
        <authorList>
            <consortium name="DOE Joint Genome Institute"/>
            <consortium name="Mycorrhizal Genomics Consortium"/>
            <person name="Kohler A."/>
            <person name="Kuo A."/>
            <person name="Nagy L.G."/>
            <person name="Floudas D."/>
            <person name="Copeland A."/>
            <person name="Barry K.W."/>
            <person name="Cichocki N."/>
            <person name="Veneault-Fourrey C."/>
            <person name="LaButti K."/>
            <person name="Lindquist E.A."/>
            <person name="Lipzen A."/>
            <person name="Lundell T."/>
            <person name="Morin E."/>
            <person name="Murat C."/>
            <person name="Riley R."/>
            <person name="Ohm R."/>
            <person name="Sun H."/>
            <person name="Tunlid A."/>
            <person name="Henrissat B."/>
            <person name="Grigoriev I.V."/>
            <person name="Hibbett D.S."/>
            <person name="Martin F."/>
        </authorList>
    </citation>
    <scope>NUCLEOTIDE SEQUENCE [LARGE SCALE GENOMIC DNA]</scope>
    <source>
        <strain evidence="2 3">FD-317 M1</strain>
    </source>
</reference>
<feature type="region of interest" description="Disordered" evidence="1">
    <location>
        <begin position="197"/>
        <end position="218"/>
    </location>
</feature>
<feature type="compositionally biased region" description="Polar residues" evidence="1">
    <location>
        <begin position="122"/>
        <end position="138"/>
    </location>
</feature>
<name>A0A0D0BY47_9AGAR</name>
<evidence type="ECO:0000313" key="2">
    <source>
        <dbReference type="EMBL" id="KIK50352.1"/>
    </source>
</evidence>
<feature type="region of interest" description="Disordered" evidence="1">
    <location>
        <begin position="1"/>
        <end position="184"/>
    </location>
</feature>
<dbReference type="AlphaFoldDB" id="A0A0D0BY47"/>
<dbReference type="OrthoDB" id="10667852at2759"/>
<feature type="compositionally biased region" description="Low complexity" evidence="1">
    <location>
        <begin position="59"/>
        <end position="68"/>
    </location>
</feature>
<feature type="compositionally biased region" description="Low complexity" evidence="1">
    <location>
        <begin position="197"/>
        <end position="207"/>
    </location>
</feature>
<accession>A0A0D0BY47</accession>
<feature type="compositionally biased region" description="Low complexity" evidence="1">
    <location>
        <begin position="17"/>
        <end position="31"/>
    </location>
</feature>
<gene>
    <name evidence="2" type="ORF">GYMLUDRAFT_51249</name>
</gene>
<dbReference type="HOGENOM" id="CLU_696490_0_0_1"/>
<dbReference type="EMBL" id="KN834907">
    <property type="protein sequence ID" value="KIK50352.1"/>
    <property type="molecule type" value="Genomic_DNA"/>
</dbReference>
<sequence>MAGAPPLEDRRDIRTLSNPSSGNPSSSNPPKNLRDASIFPKRSREDWRRAPSPIPVPGKPNNNGLPNPFGGGRAKDILSGPKPKRRLYMNKQKSHTVTSHRPVKRQKTSHDGLLLANESHADTNSRSAGGNLGSSSHRPWNRVPAKMKAQRNAEEDQPIIISSDEDEESNEDVGSASAAPDGKNFTLLKETKELVSKSEVSSPSHSSRGMGQFSGPETLTEKHGFVKAGLTRIELKKLNIKNGMITRTPPLKMKVVERSPPPVIYADLITASHTLFTSSSRSSRTTAKSDFETLPLSEMYLGLKYLGRGYHLVFKSGAPVGFTIRGPDDYRESVTFFNDVKSIEIGDPVAEAPCIKFFTKPLPPEHRHFGIGGKWGNDFVPGNELLLLSENNMTVL</sequence>
<organism evidence="2 3">
    <name type="scientific">Collybiopsis luxurians FD-317 M1</name>
    <dbReference type="NCBI Taxonomy" id="944289"/>
    <lineage>
        <taxon>Eukaryota</taxon>
        <taxon>Fungi</taxon>
        <taxon>Dikarya</taxon>
        <taxon>Basidiomycota</taxon>
        <taxon>Agaricomycotina</taxon>
        <taxon>Agaricomycetes</taxon>
        <taxon>Agaricomycetidae</taxon>
        <taxon>Agaricales</taxon>
        <taxon>Marasmiineae</taxon>
        <taxon>Omphalotaceae</taxon>
        <taxon>Collybiopsis</taxon>
        <taxon>Collybiopsis luxurians</taxon>
    </lineage>
</organism>
<protein>
    <submittedName>
        <fullName evidence="2">Uncharacterized protein</fullName>
    </submittedName>
</protein>
<keyword evidence="3" id="KW-1185">Reference proteome</keyword>
<dbReference type="Proteomes" id="UP000053593">
    <property type="component" value="Unassembled WGS sequence"/>
</dbReference>